<dbReference type="Proteomes" id="UP000187203">
    <property type="component" value="Unassembled WGS sequence"/>
</dbReference>
<name>A0A1R3HD68_9ROSI</name>
<evidence type="ECO:0000313" key="11">
    <source>
        <dbReference type="Proteomes" id="UP000187203"/>
    </source>
</evidence>
<keyword evidence="11" id="KW-1185">Reference proteome</keyword>
<evidence type="ECO:0000259" key="8">
    <source>
        <dbReference type="Pfam" id="PF08370"/>
    </source>
</evidence>
<sequence>MASALAGDDLARSMSSRRSWGASSSHRSWASASFREVWQAPSEVFNRSGRQDDEEELRWAAIERLPTYDRLRKGMLRQVLDNGRVVVDEVDVTKLGMQDKKQLMDSMLKVVEEDNEKFLTRLRDRTDRVGIEIPKIEVRFEHLSIEGDVYVGSRALPTLLNVTLNTIESILGLVRLAPSKKRKIEILKDVSGIVKPSRFFKQFIAFFGIHQMALSLFRFIAAIGRTQVVANTLALFGFSLLFNILFIGALTYLNPLGDSKAVVVDENENKKTNKTKNPYSGGRKPEGINMQVRNSSNEGSGPKKGMVLPFQPLSLAFNHINYYVDMPAHWSYWRHPQYNAVRFLMTVVIGILFGLIFWDKGQQTSKQQDLMNLLGAMYSAVLFLGATNASAVQSVVAIERTVFYRERAAGMYSELPYAFSQQIPIWWRWYYWASPVAWTLYGLVTSQVGDKDGLLEVPGMTNVTVKGFLKDDLGFDYDFLPAVAGAHIGWCLLFFFVFAYGIKFLNFQRR</sequence>
<dbReference type="Pfam" id="PF08370">
    <property type="entry name" value="PDR_assoc"/>
    <property type="match status" value="1"/>
</dbReference>
<evidence type="ECO:0000259" key="9">
    <source>
        <dbReference type="Pfam" id="PF14510"/>
    </source>
</evidence>
<feature type="transmembrane region" description="Helical" evidence="6">
    <location>
        <begin position="233"/>
        <end position="253"/>
    </location>
</feature>
<dbReference type="OrthoDB" id="66620at2759"/>
<keyword evidence="3 6" id="KW-1133">Transmembrane helix</keyword>
<dbReference type="Pfam" id="PF01061">
    <property type="entry name" value="ABC2_membrane"/>
    <property type="match status" value="1"/>
</dbReference>
<dbReference type="AlphaFoldDB" id="A0A1R3HD68"/>
<evidence type="ECO:0000256" key="4">
    <source>
        <dbReference type="ARBA" id="ARBA00023136"/>
    </source>
</evidence>
<proteinExistence type="predicted"/>
<feature type="region of interest" description="Disordered" evidence="5">
    <location>
        <begin position="1"/>
        <end position="23"/>
    </location>
</feature>
<dbReference type="InterPro" id="IPR013525">
    <property type="entry name" value="ABC2_TM"/>
</dbReference>
<dbReference type="EMBL" id="AWUE01020403">
    <property type="protein sequence ID" value="OMO68267.1"/>
    <property type="molecule type" value="Genomic_DNA"/>
</dbReference>
<evidence type="ECO:0000256" key="3">
    <source>
        <dbReference type="ARBA" id="ARBA00022989"/>
    </source>
</evidence>
<dbReference type="STRING" id="93759.A0A1R3HD68"/>
<evidence type="ECO:0000256" key="6">
    <source>
        <dbReference type="SAM" id="Phobius"/>
    </source>
</evidence>
<feature type="transmembrane region" description="Helical" evidence="6">
    <location>
        <begin position="203"/>
        <end position="221"/>
    </location>
</feature>
<feature type="transmembrane region" description="Helical" evidence="6">
    <location>
        <begin position="479"/>
        <end position="502"/>
    </location>
</feature>
<keyword evidence="4 6" id="KW-0472">Membrane</keyword>
<evidence type="ECO:0000313" key="10">
    <source>
        <dbReference type="EMBL" id="OMO68267.1"/>
    </source>
</evidence>
<feature type="transmembrane region" description="Helical" evidence="6">
    <location>
        <begin position="340"/>
        <end position="358"/>
    </location>
</feature>
<feature type="compositionally biased region" description="Low complexity" evidence="5">
    <location>
        <begin position="12"/>
        <end position="23"/>
    </location>
</feature>
<protein>
    <submittedName>
        <fullName evidence="10">ABC-2 type transporter</fullName>
    </submittedName>
</protein>
<feature type="transmembrane region" description="Helical" evidence="6">
    <location>
        <begin position="370"/>
        <end position="391"/>
    </location>
</feature>
<feature type="domain" description="Plant PDR ABC transporter associated" evidence="8">
    <location>
        <begin position="234"/>
        <end position="263"/>
    </location>
</feature>
<evidence type="ECO:0000256" key="2">
    <source>
        <dbReference type="ARBA" id="ARBA00022692"/>
    </source>
</evidence>
<reference evidence="11" key="1">
    <citation type="submission" date="2013-09" db="EMBL/GenBank/DDBJ databases">
        <title>Corchorus olitorius genome sequencing.</title>
        <authorList>
            <person name="Alam M."/>
            <person name="Haque M.S."/>
            <person name="Islam M.S."/>
            <person name="Emdad E.M."/>
            <person name="Islam M.M."/>
            <person name="Ahmed B."/>
            <person name="Halim A."/>
            <person name="Hossen Q.M.M."/>
            <person name="Hossain M.Z."/>
            <person name="Ahmed R."/>
            <person name="Khan M.M."/>
            <person name="Islam R."/>
            <person name="Rashid M.M."/>
            <person name="Khan S.A."/>
            <person name="Rahman M.S."/>
            <person name="Alam M."/>
            <person name="Yahiya A.S."/>
            <person name="Khan M.S."/>
            <person name="Azam M.S."/>
            <person name="Haque T."/>
            <person name="Lashkar M.Z.H."/>
            <person name="Akhand A.I."/>
            <person name="Morshed G."/>
            <person name="Roy S."/>
            <person name="Uddin K.S."/>
            <person name="Rabeya T."/>
            <person name="Hossain A.S."/>
            <person name="Chowdhury A."/>
            <person name="Snigdha A.R."/>
            <person name="Mortoza M.S."/>
            <person name="Matin S.A."/>
            <person name="Hoque S.M.E."/>
            <person name="Islam M.K."/>
            <person name="Roy D.K."/>
            <person name="Haider R."/>
            <person name="Moosa M.M."/>
            <person name="Elias S.M."/>
            <person name="Hasan A.M."/>
            <person name="Jahan S."/>
            <person name="Shafiuddin M."/>
            <person name="Mahmood N."/>
            <person name="Shommy N.S."/>
        </authorList>
    </citation>
    <scope>NUCLEOTIDE SEQUENCE [LARGE SCALE GENOMIC DNA]</scope>
    <source>
        <strain evidence="11">cv. O-4</strain>
    </source>
</reference>
<evidence type="ECO:0000259" key="7">
    <source>
        <dbReference type="Pfam" id="PF01061"/>
    </source>
</evidence>
<feature type="domain" description="Pleiotropic ABC efflux transporter N-terminal" evidence="9">
    <location>
        <begin position="112"/>
        <end position="162"/>
    </location>
</feature>
<dbReference type="PANTHER" id="PTHR48040">
    <property type="entry name" value="PLEIOTROPIC DRUG RESISTANCE PROTEIN 1-LIKE ISOFORM X1"/>
    <property type="match status" value="1"/>
</dbReference>
<dbReference type="PANTHER" id="PTHR48040:SF42">
    <property type="entry name" value="ABC TRANSPORTER DOMAIN-CONTAINING PROTEIN"/>
    <property type="match status" value="1"/>
</dbReference>
<organism evidence="10 11">
    <name type="scientific">Corchorus olitorius</name>
    <dbReference type="NCBI Taxonomy" id="93759"/>
    <lineage>
        <taxon>Eukaryota</taxon>
        <taxon>Viridiplantae</taxon>
        <taxon>Streptophyta</taxon>
        <taxon>Embryophyta</taxon>
        <taxon>Tracheophyta</taxon>
        <taxon>Spermatophyta</taxon>
        <taxon>Magnoliopsida</taxon>
        <taxon>eudicotyledons</taxon>
        <taxon>Gunneridae</taxon>
        <taxon>Pentapetalae</taxon>
        <taxon>rosids</taxon>
        <taxon>malvids</taxon>
        <taxon>Malvales</taxon>
        <taxon>Malvaceae</taxon>
        <taxon>Grewioideae</taxon>
        <taxon>Apeibeae</taxon>
        <taxon>Corchorus</taxon>
    </lineage>
</organism>
<gene>
    <name evidence="10" type="ORF">COLO4_29790</name>
</gene>
<keyword evidence="2 6" id="KW-0812">Transmembrane</keyword>
<accession>A0A1R3HD68</accession>
<evidence type="ECO:0000256" key="1">
    <source>
        <dbReference type="ARBA" id="ARBA00004141"/>
    </source>
</evidence>
<evidence type="ECO:0000256" key="5">
    <source>
        <dbReference type="SAM" id="MobiDB-lite"/>
    </source>
</evidence>
<dbReference type="GO" id="GO:0140359">
    <property type="term" value="F:ABC-type transporter activity"/>
    <property type="evidence" value="ECO:0007669"/>
    <property type="project" value="InterPro"/>
</dbReference>
<dbReference type="InterPro" id="IPR029481">
    <property type="entry name" value="ABC_trans_N"/>
</dbReference>
<dbReference type="GO" id="GO:0016020">
    <property type="term" value="C:membrane"/>
    <property type="evidence" value="ECO:0007669"/>
    <property type="project" value="UniProtKB-SubCell"/>
</dbReference>
<dbReference type="Pfam" id="PF14510">
    <property type="entry name" value="ABC_trans_N"/>
    <property type="match status" value="1"/>
</dbReference>
<feature type="domain" description="ABC-2 type transporter transmembrane" evidence="7">
    <location>
        <begin position="330"/>
        <end position="423"/>
    </location>
</feature>
<comment type="subcellular location">
    <subcellularLocation>
        <location evidence="1">Membrane</location>
        <topology evidence="1">Multi-pass membrane protein</topology>
    </subcellularLocation>
</comment>
<comment type="caution">
    <text evidence="10">The sequence shown here is derived from an EMBL/GenBank/DDBJ whole genome shotgun (WGS) entry which is preliminary data.</text>
</comment>
<dbReference type="InterPro" id="IPR013581">
    <property type="entry name" value="PDR_assoc"/>
</dbReference>